<protein>
    <submittedName>
        <fullName evidence="2">Translesion DNA synthesis-associated protein ImuA</fullName>
    </submittedName>
</protein>
<evidence type="ECO:0000313" key="3">
    <source>
        <dbReference type="Proteomes" id="UP000283077"/>
    </source>
</evidence>
<dbReference type="Proteomes" id="UP000283077">
    <property type="component" value="Unassembled WGS sequence"/>
</dbReference>
<dbReference type="Gene3D" id="3.40.50.300">
    <property type="entry name" value="P-loop containing nucleotide triphosphate hydrolases"/>
    <property type="match status" value="1"/>
</dbReference>
<dbReference type="InterPro" id="IPR049428">
    <property type="entry name" value="RecA-like_N"/>
</dbReference>
<dbReference type="OrthoDB" id="9811176at2"/>
<dbReference type="InterPro" id="IPR017166">
    <property type="entry name" value="UCP037290"/>
</dbReference>
<dbReference type="Pfam" id="PF00154">
    <property type="entry name" value="RecA_N"/>
    <property type="match status" value="1"/>
</dbReference>
<sequence length="224" mass="23963">MSTVSELKASGQIWSLHDQASPGTLLSTGFAELDQLLAGGFPANTVIEIHSPIGIGELRLLLPCLTRPLIHAQLLTFINPPLLIGSQMLQAAGLAVEQVLVLQPATAQDALWAAEQCLKSGCCGAVVLWQSTLSIAQLKRLQLCAQHGMANLFIFRGQQQMQLSLPIALSLQLSPALQGLKVQVLKRRGGRPMAPMLVDMTARWPRLALQNTAANSALVLSHSA</sequence>
<feature type="domain" description="RecA-like N-terminal" evidence="1">
    <location>
        <begin position="24"/>
        <end position="128"/>
    </location>
</feature>
<accession>A0A437QMG3</accession>
<dbReference type="InterPro" id="IPR047610">
    <property type="entry name" value="ImuA_translesion"/>
</dbReference>
<comment type="caution">
    <text evidence="2">The sequence shown here is derived from an EMBL/GenBank/DDBJ whole genome shotgun (WGS) entry which is preliminary data.</text>
</comment>
<proteinExistence type="predicted"/>
<dbReference type="SUPFAM" id="SSF52540">
    <property type="entry name" value="P-loop containing nucleoside triphosphate hydrolases"/>
    <property type="match status" value="1"/>
</dbReference>
<dbReference type="PIRSF" id="PIRSF037290">
    <property type="entry name" value="UCP037290"/>
    <property type="match status" value="1"/>
</dbReference>
<organism evidence="2 3">
    <name type="scientific">Rheinheimera riviphila</name>
    <dbReference type="NCBI Taxonomy" id="1834037"/>
    <lineage>
        <taxon>Bacteria</taxon>
        <taxon>Pseudomonadati</taxon>
        <taxon>Pseudomonadota</taxon>
        <taxon>Gammaproteobacteria</taxon>
        <taxon>Chromatiales</taxon>
        <taxon>Chromatiaceae</taxon>
        <taxon>Rheinheimera</taxon>
    </lineage>
</organism>
<dbReference type="RefSeq" id="WP_127699791.1">
    <property type="nucleotide sequence ID" value="NZ_SACS01000014.1"/>
</dbReference>
<evidence type="ECO:0000259" key="1">
    <source>
        <dbReference type="Pfam" id="PF00154"/>
    </source>
</evidence>
<reference evidence="2 3" key="1">
    <citation type="submission" date="2019-01" db="EMBL/GenBank/DDBJ databases">
        <authorList>
            <person name="Chen W.-M."/>
        </authorList>
    </citation>
    <scope>NUCLEOTIDE SEQUENCE [LARGE SCALE GENOMIC DNA]</scope>
    <source>
        <strain evidence="2 3">KYPC3</strain>
    </source>
</reference>
<evidence type="ECO:0000313" key="2">
    <source>
        <dbReference type="EMBL" id="RVU35609.1"/>
    </source>
</evidence>
<keyword evidence="3" id="KW-1185">Reference proteome</keyword>
<gene>
    <name evidence="2" type="primary">imuA</name>
    <name evidence="2" type="ORF">EOE67_13520</name>
</gene>
<dbReference type="EMBL" id="SACS01000014">
    <property type="protein sequence ID" value="RVU35609.1"/>
    <property type="molecule type" value="Genomic_DNA"/>
</dbReference>
<dbReference type="InterPro" id="IPR027417">
    <property type="entry name" value="P-loop_NTPase"/>
</dbReference>
<dbReference type="AlphaFoldDB" id="A0A437QMG3"/>
<dbReference type="NCBIfam" id="NF033429">
    <property type="entry name" value="ImuA_translesion"/>
    <property type="match status" value="1"/>
</dbReference>
<name>A0A437QMG3_9GAMM</name>